<dbReference type="Proteomes" id="UP000235584">
    <property type="component" value="Chromosome"/>
</dbReference>
<comment type="function">
    <text evidence="1 5">Assembles around the rod to form the L-ring and probably protects the motor/basal body from shearing forces during rotation.</text>
</comment>
<keyword evidence="6" id="KW-0969">Cilium</keyword>
<evidence type="ECO:0000256" key="4">
    <source>
        <dbReference type="ARBA" id="ARBA00023143"/>
    </source>
</evidence>
<feature type="signal peptide" evidence="5">
    <location>
        <begin position="1"/>
        <end position="18"/>
    </location>
</feature>
<dbReference type="Pfam" id="PF02119">
    <property type="entry name" value="FlgI"/>
    <property type="match status" value="2"/>
</dbReference>
<proteinExistence type="inferred from homology"/>
<reference evidence="6 7" key="1">
    <citation type="submission" date="2018-01" db="EMBL/GenBank/DDBJ databases">
        <title>Complete genome sequence of Bacteriovorax stolpii DSM12778.</title>
        <authorList>
            <person name="Tang B."/>
            <person name="Chang J."/>
        </authorList>
    </citation>
    <scope>NUCLEOTIDE SEQUENCE [LARGE SCALE GENOMIC DNA]</scope>
    <source>
        <strain evidence="6 7">DSM 12778</strain>
    </source>
</reference>
<dbReference type="EMBL" id="CP025704">
    <property type="protein sequence ID" value="AUO00027.1"/>
    <property type="molecule type" value="Genomic_DNA"/>
</dbReference>
<dbReference type="GO" id="GO:0009428">
    <property type="term" value="C:bacterial-type flagellum basal body, distal rod, P ring"/>
    <property type="evidence" value="ECO:0007669"/>
    <property type="project" value="InterPro"/>
</dbReference>
<dbReference type="GO" id="GO:0071973">
    <property type="term" value="P:bacterial-type flagellum-dependent cell motility"/>
    <property type="evidence" value="ECO:0007669"/>
    <property type="project" value="InterPro"/>
</dbReference>
<protein>
    <recommendedName>
        <fullName evidence="5">Flagellar P-ring protein</fullName>
    </recommendedName>
    <alternativeName>
        <fullName evidence="5">Basal body P-ring protein</fullName>
    </alternativeName>
</protein>
<comment type="similarity">
    <text evidence="5">Belongs to the FlgI family.</text>
</comment>
<comment type="subcellular location">
    <subcellularLocation>
        <location evidence="2 5">Bacterial flagellum basal body</location>
    </subcellularLocation>
</comment>
<organism evidence="6 7">
    <name type="scientific">Bacteriovorax stolpii</name>
    <name type="common">Bdellovibrio stolpii</name>
    <dbReference type="NCBI Taxonomy" id="960"/>
    <lineage>
        <taxon>Bacteria</taxon>
        <taxon>Pseudomonadati</taxon>
        <taxon>Bdellovibrionota</taxon>
        <taxon>Bacteriovoracia</taxon>
        <taxon>Bacteriovoracales</taxon>
        <taxon>Bacteriovoracaceae</taxon>
        <taxon>Bacteriovorax</taxon>
    </lineage>
</organism>
<evidence type="ECO:0000256" key="1">
    <source>
        <dbReference type="ARBA" id="ARBA00002591"/>
    </source>
</evidence>
<dbReference type="KEGG" id="bsto:C0V70_18335"/>
<evidence type="ECO:0000256" key="2">
    <source>
        <dbReference type="ARBA" id="ARBA00004117"/>
    </source>
</evidence>
<accession>A0A2K9NWZ2</accession>
<dbReference type="OrthoDB" id="9786431at2"/>
<keyword evidence="7" id="KW-1185">Reference proteome</keyword>
<keyword evidence="4 5" id="KW-0975">Bacterial flagellum</keyword>
<sequence precursor="true">MKVCALALTLLLTTPVFAAPSRLKDITTVKGVRENPVIGYGLVIGLNGTGDAGGEITNSSLKKMFEKLGLNPKSEITSKNVAAVVVTGKLPPFARVGQKIDLVVSSIGDASSLAGGTLLVTPLKAGDGNIYAVASGPLSIGGLKKGAKFATTATLPSGATVEREVITEFEKKNSLRLSLNIPDFTTAARVEKVINEELGGKFASAKDSTTIDLVVPNQYERNIVQLMAIIENFKVNTDSAAKIVINERTGTIVAGGDVMVKPVAISHGDLTIEVKGEGDAKAAKPGSVYYMEKGTTLSELVKSLNAFGVAPEDLISIFQTLKRDGALVGEIELI</sequence>
<name>A0A2K9NWZ2_BACTC</name>
<gene>
    <name evidence="5 6" type="primary">flgI</name>
    <name evidence="6" type="ORF">C0V70_18335</name>
</gene>
<dbReference type="RefSeq" id="WP_102245314.1">
    <property type="nucleotide sequence ID" value="NZ_CP025704.1"/>
</dbReference>
<keyword evidence="6" id="KW-0966">Cell projection</keyword>
<evidence type="ECO:0000256" key="3">
    <source>
        <dbReference type="ARBA" id="ARBA00022729"/>
    </source>
</evidence>
<dbReference type="PRINTS" id="PR01010">
    <property type="entry name" value="FLGPRINGFLGI"/>
</dbReference>
<dbReference type="AlphaFoldDB" id="A0A2K9NWZ2"/>
<dbReference type="PANTHER" id="PTHR30381">
    <property type="entry name" value="FLAGELLAR P-RING PERIPLASMIC PROTEIN FLGI"/>
    <property type="match status" value="1"/>
</dbReference>
<dbReference type="HAMAP" id="MF_00416">
    <property type="entry name" value="FlgI"/>
    <property type="match status" value="1"/>
</dbReference>
<dbReference type="NCBIfam" id="NF003676">
    <property type="entry name" value="PRK05303.1"/>
    <property type="match status" value="1"/>
</dbReference>
<comment type="subunit">
    <text evidence="5">The basal body constitutes a major portion of the flagellar organelle and consists of four rings (L,P,S, and M) mounted on a central rod.</text>
</comment>
<feature type="chain" id="PRO_5041748811" description="Flagellar P-ring protein" evidence="5">
    <location>
        <begin position="19"/>
        <end position="334"/>
    </location>
</feature>
<evidence type="ECO:0000256" key="5">
    <source>
        <dbReference type="HAMAP-Rule" id="MF_00416"/>
    </source>
</evidence>
<dbReference type="PANTHER" id="PTHR30381:SF0">
    <property type="entry name" value="FLAGELLAR P-RING PROTEIN"/>
    <property type="match status" value="1"/>
</dbReference>
<evidence type="ECO:0000313" key="6">
    <source>
        <dbReference type="EMBL" id="AUO00027.1"/>
    </source>
</evidence>
<keyword evidence="3 5" id="KW-0732">Signal</keyword>
<dbReference type="InterPro" id="IPR001782">
    <property type="entry name" value="Flag_FlgI"/>
</dbReference>
<evidence type="ECO:0000313" key="7">
    <source>
        <dbReference type="Proteomes" id="UP000235584"/>
    </source>
</evidence>
<keyword evidence="6" id="KW-0282">Flagellum</keyword>
<dbReference type="GO" id="GO:0030288">
    <property type="term" value="C:outer membrane-bounded periplasmic space"/>
    <property type="evidence" value="ECO:0007669"/>
    <property type="project" value="InterPro"/>
</dbReference>
<dbReference type="GO" id="GO:0005198">
    <property type="term" value="F:structural molecule activity"/>
    <property type="evidence" value="ECO:0007669"/>
    <property type="project" value="InterPro"/>
</dbReference>